<keyword evidence="4 6" id="KW-0862">Zinc</keyword>
<keyword evidence="7" id="KW-0472">Membrane</keyword>
<keyword evidence="10" id="KW-1185">Reference proteome</keyword>
<keyword evidence="7" id="KW-1133">Transmembrane helix</keyword>
<feature type="transmembrane region" description="Helical" evidence="7">
    <location>
        <begin position="35"/>
        <end position="66"/>
    </location>
</feature>
<accession>A0A8H9ITF1</accession>
<feature type="transmembrane region" description="Helical" evidence="7">
    <location>
        <begin position="86"/>
        <end position="105"/>
    </location>
</feature>
<evidence type="ECO:0000256" key="3">
    <source>
        <dbReference type="ARBA" id="ARBA00022801"/>
    </source>
</evidence>
<evidence type="ECO:0000256" key="2">
    <source>
        <dbReference type="ARBA" id="ARBA00022723"/>
    </source>
</evidence>
<proteinExistence type="inferred from homology"/>
<evidence type="ECO:0000256" key="7">
    <source>
        <dbReference type="SAM" id="Phobius"/>
    </source>
</evidence>
<organism evidence="9 10">
    <name type="scientific">Amycolatopsis bartoniae</name>
    <dbReference type="NCBI Taxonomy" id="941986"/>
    <lineage>
        <taxon>Bacteria</taxon>
        <taxon>Bacillati</taxon>
        <taxon>Actinomycetota</taxon>
        <taxon>Actinomycetes</taxon>
        <taxon>Pseudonocardiales</taxon>
        <taxon>Pseudonocardiaceae</taxon>
        <taxon>Amycolatopsis</taxon>
    </lineage>
</organism>
<dbReference type="OrthoDB" id="3541294at2"/>
<dbReference type="Proteomes" id="UP000658656">
    <property type="component" value="Unassembled WGS sequence"/>
</dbReference>
<dbReference type="PANTHER" id="PTHR34978:SF3">
    <property type="entry name" value="SLR0241 PROTEIN"/>
    <property type="match status" value="1"/>
</dbReference>
<dbReference type="GO" id="GO:0006508">
    <property type="term" value="P:proteolysis"/>
    <property type="evidence" value="ECO:0007669"/>
    <property type="project" value="UniProtKB-KW"/>
</dbReference>
<dbReference type="AlphaFoldDB" id="A0A8H9ITF1"/>
<evidence type="ECO:0000256" key="1">
    <source>
        <dbReference type="ARBA" id="ARBA00022670"/>
    </source>
</evidence>
<keyword evidence="7" id="KW-0812">Transmembrane</keyword>
<dbReference type="Pfam" id="PF01435">
    <property type="entry name" value="Peptidase_M48"/>
    <property type="match status" value="1"/>
</dbReference>
<dbReference type="PANTHER" id="PTHR34978">
    <property type="entry name" value="POSSIBLE SENSOR-TRANSDUCER PROTEIN BLAR"/>
    <property type="match status" value="1"/>
</dbReference>
<dbReference type="EMBL" id="BNAV01000003">
    <property type="protein sequence ID" value="GHF50458.1"/>
    <property type="molecule type" value="Genomic_DNA"/>
</dbReference>
<keyword evidence="2" id="KW-0479">Metal-binding</keyword>
<keyword evidence="5 6" id="KW-0482">Metalloprotease</keyword>
<evidence type="ECO:0000313" key="10">
    <source>
        <dbReference type="Proteomes" id="UP000658656"/>
    </source>
</evidence>
<keyword evidence="1 6" id="KW-0645">Protease</keyword>
<evidence type="ECO:0000256" key="4">
    <source>
        <dbReference type="ARBA" id="ARBA00022833"/>
    </source>
</evidence>
<feature type="transmembrane region" description="Helical" evidence="7">
    <location>
        <begin position="6"/>
        <end position="23"/>
    </location>
</feature>
<reference evidence="9" key="1">
    <citation type="journal article" date="2014" name="Int. J. Syst. Evol. Microbiol.">
        <title>Complete genome sequence of Corynebacterium casei LMG S-19264T (=DSM 44701T), isolated from a smear-ripened cheese.</title>
        <authorList>
            <consortium name="US DOE Joint Genome Institute (JGI-PGF)"/>
            <person name="Walter F."/>
            <person name="Albersmeier A."/>
            <person name="Kalinowski J."/>
            <person name="Ruckert C."/>
        </authorList>
    </citation>
    <scope>NUCLEOTIDE SEQUENCE</scope>
    <source>
        <strain evidence="9">CGMCC 4.7679</strain>
    </source>
</reference>
<keyword evidence="3 6" id="KW-0378">Hydrolase</keyword>
<gene>
    <name evidence="9" type="ORF">GCM10017566_24480</name>
</gene>
<reference evidence="9" key="2">
    <citation type="submission" date="2020-09" db="EMBL/GenBank/DDBJ databases">
        <authorList>
            <person name="Sun Q."/>
            <person name="Zhou Y."/>
        </authorList>
    </citation>
    <scope>NUCLEOTIDE SEQUENCE</scope>
    <source>
        <strain evidence="9">CGMCC 4.7679</strain>
    </source>
</reference>
<comment type="cofactor">
    <cofactor evidence="6">
        <name>Zn(2+)</name>
        <dbReference type="ChEBI" id="CHEBI:29105"/>
    </cofactor>
    <text evidence="6">Binds 1 zinc ion per subunit.</text>
</comment>
<dbReference type="GO" id="GO:0046872">
    <property type="term" value="F:metal ion binding"/>
    <property type="evidence" value="ECO:0007669"/>
    <property type="project" value="UniProtKB-KW"/>
</dbReference>
<dbReference type="InterPro" id="IPR001915">
    <property type="entry name" value="Peptidase_M48"/>
</dbReference>
<name>A0A8H9ITF1_9PSEU</name>
<feature type="domain" description="Peptidase M48" evidence="8">
    <location>
        <begin position="123"/>
        <end position="180"/>
    </location>
</feature>
<sequence>MLDHFAWSVVAVPLIVLLAARLLGDRLRPDTAARVFAWTALVAAGAAAVNLLAFAVTAVAEIPVVARTFDWSRAVVAAGTAPVPEVSWLALGWVVVAAGAVVHVVRRRRRALRGARREAALLPAGEDVVLVPDPGADAFALPGKPGRIVVTTGMRKLLDERQYSALLAHERAHLAGDHHVLVWLGELAAAVHPLLRPVARRVGFLVERAADESAVRELGDRRQVAVAIGTAALATTEPARPGARLMALGSSPGVVPDRVRALLRPGRAARWQAVVPVVLAATTVLWTGECLLDLVQLLELARLR</sequence>
<comment type="caution">
    <text evidence="9">The sequence shown here is derived from an EMBL/GenBank/DDBJ whole genome shotgun (WGS) entry which is preliminary data.</text>
</comment>
<dbReference type="GO" id="GO:0004222">
    <property type="term" value="F:metalloendopeptidase activity"/>
    <property type="evidence" value="ECO:0007669"/>
    <property type="project" value="InterPro"/>
</dbReference>
<protein>
    <recommendedName>
        <fullName evidence="8">Peptidase M48 domain-containing protein</fullName>
    </recommendedName>
</protein>
<evidence type="ECO:0000259" key="8">
    <source>
        <dbReference type="Pfam" id="PF01435"/>
    </source>
</evidence>
<comment type="similarity">
    <text evidence="6">Belongs to the peptidase M48 family.</text>
</comment>
<evidence type="ECO:0000313" key="9">
    <source>
        <dbReference type="EMBL" id="GHF50458.1"/>
    </source>
</evidence>
<dbReference type="InterPro" id="IPR052173">
    <property type="entry name" value="Beta-lactam_resp_regulator"/>
</dbReference>
<dbReference type="Gene3D" id="3.30.2010.10">
    <property type="entry name" value="Metalloproteases ('zincins'), catalytic domain"/>
    <property type="match status" value="1"/>
</dbReference>
<dbReference type="CDD" id="cd07326">
    <property type="entry name" value="M56_BlaR1_MecR1_like"/>
    <property type="match status" value="1"/>
</dbReference>
<evidence type="ECO:0000256" key="6">
    <source>
        <dbReference type="RuleBase" id="RU003983"/>
    </source>
</evidence>
<evidence type="ECO:0000256" key="5">
    <source>
        <dbReference type="ARBA" id="ARBA00023049"/>
    </source>
</evidence>
<dbReference type="RefSeq" id="WP_145935573.1">
    <property type="nucleotide sequence ID" value="NZ_BNAV01000003.1"/>
</dbReference>